<evidence type="ECO:0000259" key="5">
    <source>
        <dbReference type="Pfam" id="PF22725"/>
    </source>
</evidence>
<dbReference type="PANTHER" id="PTHR22604:SF105">
    <property type="entry name" value="TRANS-1,2-DIHYDROBENZENE-1,2-DIOL DEHYDROGENASE"/>
    <property type="match status" value="1"/>
</dbReference>
<protein>
    <submittedName>
        <fullName evidence="6">Gfo/Idh/MocA family oxidoreductase</fullName>
    </submittedName>
</protein>
<dbReference type="InterPro" id="IPR000683">
    <property type="entry name" value="Gfo/Idh/MocA-like_OxRdtase_N"/>
</dbReference>
<gene>
    <name evidence="6" type="ORF">IEE83_10515</name>
</gene>
<evidence type="ECO:0000313" key="6">
    <source>
        <dbReference type="EMBL" id="MBE9462316.1"/>
    </source>
</evidence>
<dbReference type="Gene3D" id="3.40.50.720">
    <property type="entry name" value="NAD(P)-binding Rossmann-like Domain"/>
    <property type="match status" value="1"/>
</dbReference>
<comment type="caution">
    <text evidence="6">The sequence shown here is derived from an EMBL/GenBank/DDBJ whole genome shotgun (WGS) entry which is preliminary data.</text>
</comment>
<dbReference type="SUPFAM" id="SSF51735">
    <property type="entry name" value="NAD(P)-binding Rossmann-fold domains"/>
    <property type="match status" value="1"/>
</dbReference>
<keyword evidence="7" id="KW-1185">Reference proteome</keyword>
<evidence type="ECO:0000256" key="1">
    <source>
        <dbReference type="ARBA" id="ARBA00010928"/>
    </source>
</evidence>
<dbReference type="PANTHER" id="PTHR22604">
    <property type="entry name" value="OXIDOREDUCTASES"/>
    <property type="match status" value="1"/>
</dbReference>
<dbReference type="Pfam" id="PF01408">
    <property type="entry name" value="GFO_IDH_MocA"/>
    <property type="match status" value="1"/>
</dbReference>
<dbReference type="InterPro" id="IPR036291">
    <property type="entry name" value="NAD(P)-bd_dom_sf"/>
</dbReference>
<feature type="domain" description="Gfo/Idh/MocA-like oxidoreductase N-terminal" evidence="4">
    <location>
        <begin position="42"/>
        <end position="165"/>
    </location>
</feature>
<evidence type="ECO:0000256" key="3">
    <source>
        <dbReference type="SAM" id="Phobius"/>
    </source>
</evidence>
<dbReference type="InterPro" id="IPR008354">
    <property type="entry name" value="Glc-Fru_OxRdtase_bac"/>
</dbReference>
<evidence type="ECO:0000259" key="4">
    <source>
        <dbReference type="Pfam" id="PF01408"/>
    </source>
</evidence>
<dbReference type="Pfam" id="PF22725">
    <property type="entry name" value="GFO_IDH_MocA_C3"/>
    <property type="match status" value="1"/>
</dbReference>
<dbReference type="InterPro" id="IPR050984">
    <property type="entry name" value="Gfo/Idh/MocA_domain"/>
</dbReference>
<evidence type="ECO:0000313" key="7">
    <source>
        <dbReference type="Proteomes" id="UP000634134"/>
    </source>
</evidence>
<dbReference type="Gene3D" id="3.30.360.10">
    <property type="entry name" value="Dihydrodipicolinate Reductase, domain 2"/>
    <property type="match status" value="1"/>
</dbReference>
<name>A0ABR9WBF6_9BACT</name>
<dbReference type="EMBL" id="JACYGY010000001">
    <property type="protein sequence ID" value="MBE9462316.1"/>
    <property type="molecule type" value="Genomic_DNA"/>
</dbReference>
<dbReference type="Proteomes" id="UP000634134">
    <property type="component" value="Unassembled WGS sequence"/>
</dbReference>
<dbReference type="InterPro" id="IPR055170">
    <property type="entry name" value="GFO_IDH_MocA-like_dom"/>
</dbReference>
<keyword evidence="3" id="KW-0472">Membrane</keyword>
<reference evidence="7" key="1">
    <citation type="submission" date="2023-07" db="EMBL/GenBank/DDBJ databases">
        <title>Dyadobacter sp. nov 'subterranea' isolated from contaminted grondwater.</title>
        <authorList>
            <person name="Szabo I."/>
            <person name="Al-Omari J."/>
            <person name="Szerdahelyi S.G."/>
            <person name="Rado J."/>
        </authorList>
    </citation>
    <scope>NUCLEOTIDE SEQUENCE [LARGE SCALE GENOMIC DNA]</scope>
    <source>
        <strain evidence="7">UP-52</strain>
    </source>
</reference>
<keyword evidence="3" id="KW-1133">Transmembrane helix</keyword>
<feature type="transmembrane region" description="Helical" evidence="3">
    <location>
        <begin position="14"/>
        <end position="34"/>
    </location>
</feature>
<comment type="similarity">
    <text evidence="1">Belongs to the Gfo/Idh/MocA family.</text>
</comment>
<dbReference type="SUPFAM" id="SSF55347">
    <property type="entry name" value="Glyceraldehyde-3-phosphate dehydrogenase-like, C-terminal domain"/>
    <property type="match status" value="1"/>
</dbReference>
<keyword evidence="3" id="KW-0812">Transmembrane</keyword>
<sequence length="366" mass="40199">MDTKIITPFSRRNFLAAGAGIITASIFSPFSIALGKPKERLGIALVGLGYYSTDLLAPALQKTKNCYLAGIVTGTPDKAETWKKKYNIPDKNIYNYKNFDSIANNPDIDVVYIVLPPSMHKEFVIRAAKAGKHVFCEKPMALNVQECEEMIKVCKDNKRSLSIGYRCQHDPNTQEYMRIAKEKALGNVQLISCAAGYKESRADNWKVKKSMGGGAMYDMGVYALQGARLAAGAEPISVTAEIVINRPEIFKDADEITHFQLQFPGGTVANCTGSHGISTNFLKVNYDKGTLYMDSFSAYTGNKGYSTLGEINFPVDNQQAKQMDEDALAIMQSKPVLVPGEEGMRDIRIVQAIYQAAQTGKSVKIG</sequence>
<feature type="domain" description="GFO/IDH/MocA-like oxidoreductase" evidence="5">
    <location>
        <begin position="178"/>
        <end position="290"/>
    </location>
</feature>
<organism evidence="6 7">
    <name type="scientific">Dyadobacter subterraneus</name>
    <dbReference type="NCBI Taxonomy" id="2773304"/>
    <lineage>
        <taxon>Bacteria</taxon>
        <taxon>Pseudomonadati</taxon>
        <taxon>Bacteroidota</taxon>
        <taxon>Cytophagia</taxon>
        <taxon>Cytophagales</taxon>
        <taxon>Spirosomataceae</taxon>
        <taxon>Dyadobacter</taxon>
    </lineage>
</organism>
<accession>A0ABR9WBF6</accession>
<keyword evidence="2" id="KW-0560">Oxidoreductase</keyword>
<proteinExistence type="inferred from homology"/>
<dbReference type="RefSeq" id="WP_194120531.1">
    <property type="nucleotide sequence ID" value="NZ_JACYGY010000001.1"/>
</dbReference>
<evidence type="ECO:0000256" key="2">
    <source>
        <dbReference type="ARBA" id="ARBA00023002"/>
    </source>
</evidence>
<dbReference type="PRINTS" id="PR01775">
    <property type="entry name" value="GLFROXRDTASE"/>
</dbReference>